<evidence type="ECO:0000256" key="1">
    <source>
        <dbReference type="ARBA" id="ARBA00004651"/>
    </source>
</evidence>
<feature type="domain" description="ABC3 transporter permease C-terminal" evidence="7">
    <location>
        <begin position="274"/>
        <end position="389"/>
    </location>
</feature>
<dbReference type="GO" id="GO:0022857">
    <property type="term" value="F:transmembrane transporter activity"/>
    <property type="evidence" value="ECO:0007669"/>
    <property type="project" value="TreeGrafter"/>
</dbReference>
<comment type="subcellular location">
    <subcellularLocation>
        <location evidence="1">Cell membrane</location>
        <topology evidence="1">Multi-pass membrane protein</topology>
    </subcellularLocation>
</comment>
<evidence type="ECO:0000256" key="4">
    <source>
        <dbReference type="ARBA" id="ARBA00022989"/>
    </source>
</evidence>
<sequence length="775" mass="88445">MLSHYLKITVRNILKHKFRYLLTTLGIAVGITVFAIFQFAIDILNEFEHNLPKDKQLYTLSVNFKEQGSNSEASYLLTPYLVLERLKEEHLPEIQTIASYENVELDVYACPEHKQEWMFSGANRFASKEFFDLIGAKFISGGVSRWEHQPSVVLTDYFAKKLFGTTNVVGNSIEIHNSVYQRTFTIAGVIKPLNLPRYNAEIFSSESLFERKEGGVLVTLSKDASVEELNKVLKHRTSNYQFLERENVEYSYVELQEAEIGKNLPTPLYVVLSFLASIVLIIALFNFFNLLVNSIQARIRQFTLRRIVGANRWTFMLMLFCEIIPILLGATLISYLLTEIFIHWLLSSQIILKNEYNKVASILPILYDYPWQIALYTFLLCIVVAFLLTNYIQKIVLTQGIRGKLLKGSKNYMRNGLIFFQLLFTLIVFTVFYTLFGFLFSQIKDTHETLSKEQTQSVFSVSLSELKLRTNQEEIISRIRGIAGVEGILSITGENNFSFPSFINYDKNMGVEAFVFILSEDYSQFMEMKEPLPRKSLAPNEAIVNQKLADKLNSLGKSEISIYGVTHKVVGSVSNIPYSKTDSYAVLASADVLGRGNYLVKSNVAQAENVKTEILKIIREYLPATIPYRMGTMYEQINYTNTIANRIVGGISILAVMSLILTLLGIYTAVNADITRRRKEIAIRKINGATYRDILWKHLRLYIIMLLIILILSIPVNIFALSGLELTVFFDNFSLMVIISCLSTWSVLVIFILLTIYRLIHKACSENPINVIKSE</sequence>
<keyword evidence="3 6" id="KW-0812">Transmembrane</keyword>
<feature type="transmembrane region" description="Helical" evidence="6">
    <location>
        <begin position="417"/>
        <end position="440"/>
    </location>
</feature>
<dbReference type="OrthoDB" id="8740261at2"/>
<evidence type="ECO:0000256" key="3">
    <source>
        <dbReference type="ARBA" id="ARBA00022692"/>
    </source>
</evidence>
<evidence type="ECO:0000313" key="10">
    <source>
        <dbReference type="Proteomes" id="UP000217348"/>
    </source>
</evidence>
<dbReference type="InterPro" id="IPR050250">
    <property type="entry name" value="Macrolide_Exporter_MacB"/>
</dbReference>
<dbReference type="EMBL" id="CP022387">
    <property type="protein sequence ID" value="ATA88274.1"/>
    <property type="molecule type" value="Genomic_DNA"/>
</dbReference>
<dbReference type="InterPro" id="IPR025857">
    <property type="entry name" value="MacB_PCD"/>
</dbReference>
<evidence type="ECO:0000256" key="5">
    <source>
        <dbReference type="ARBA" id="ARBA00023136"/>
    </source>
</evidence>
<feature type="domain" description="ABC3 transporter permease C-terminal" evidence="7">
    <location>
        <begin position="653"/>
        <end position="755"/>
    </location>
</feature>
<dbReference type="Proteomes" id="UP000217348">
    <property type="component" value="Chromosome"/>
</dbReference>
<feature type="transmembrane region" description="Helical" evidence="6">
    <location>
        <begin position="268"/>
        <end position="292"/>
    </location>
</feature>
<reference evidence="10" key="1">
    <citation type="submission" date="2017-06" db="EMBL/GenBank/DDBJ databases">
        <title>Capnocytophaga spp. assemblies.</title>
        <authorList>
            <person name="Gulvik C.A."/>
        </authorList>
    </citation>
    <scope>NUCLEOTIDE SEQUENCE [LARGE SCALE GENOMIC DNA]</scope>
    <source>
        <strain evidence="10">H2177</strain>
    </source>
</reference>
<dbReference type="PANTHER" id="PTHR30572:SF18">
    <property type="entry name" value="ABC-TYPE MACROLIDE FAMILY EXPORT SYSTEM PERMEASE COMPONENT 2"/>
    <property type="match status" value="1"/>
</dbReference>
<feature type="domain" description="MacB-like periplasmic core" evidence="8">
    <location>
        <begin position="21"/>
        <end position="234"/>
    </location>
</feature>
<gene>
    <name evidence="9" type="ORF">CGC58_00115</name>
</gene>
<dbReference type="InterPro" id="IPR003838">
    <property type="entry name" value="ABC3_permease_C"/>
</dbReference>
<organism evidence="9 10">
    <name type="scientific">Capnocytophaga stomatis</name>
    <dbReference type="NCBI Taxonomy" id="1848904"/>
    <lineage>
        <taxon>Bacteria</taxon>
        <taxon>Pseudomonadati</taxon>
        <taxon>Bacteroidota</taxon>
        <taxon>Flavobacteriia</taxon>
        <taxon>Flavobacteriales</taxon>
        <taxon>Flavobacteriaceae</taxon>
        <taxon>Capnocytophaga</taxon>
    </lineage>
</organism>
<keyword evidence="4 6" id="KW-1133">Transmembrane helix</keyword>
<feature type="transmembrane region" description="Helical" evidence="6">
    <location>
        <begin position="373"/>
        <end position="396"/>
    </location>
</feature>
<dbReference type="PANTHER" id="PTHR30572">
    <property type="entry name" value="MEMBRANE COMPONENT OF TRANSPORTER-RELATED"/>
    <property type="match status" value="1"/>
</dbReference>
<dbReference type="KEGG" id="csto:CGC58_00115"/>
<dbReference type="GO" id="GO:0005886">
    <property type="term" value="C:plasma membrane"/>
    <property type="evidence" value="ECO:0007669"/>
    <property type="project" value="UniProtKB-SubCell"/>
</dbReference>
<evidence type="ECO:0000259" key="8">
    <source>
        <dbReference type="Pfam" id="PF12704"/>
    </source>
</evidence>
<keyword evidence="5 6" id="KW-0472">Membrane</keyword>
<accession>A0A250FT79</accession>
<feature type="transmembrane region" description="Helical" evidence="6">
    <location>
        <begin position="313"/>
        <end position="337"/>
    </location>
</feature>
<dbReference type="RefSeq" id="WP_095894554.1">
    <property type="nucleotide sequence ID" value="NZ_CP022387.1"/>
</dbReference>
<evidence type="ECO:0000259" key="7">
    <source>
        <dbReference type="Pfam" id="PF02687"/>
    </source>
</evidence>
<proteinExistence type="predicted"/>
<dbReference type="AlphaFoldDB" id="A0A250FT79"/>
<feature type="transmembrane region" description="Helical" evidence="6">
    <location>
        <begin position="20"/>
        <end position="41"/>
    </location>
</feature>
<dbReference type="Pfam" id="PF12704">
    <property type="entry name" value="MacB_PCD"/>
    <property type="match status" value="1"/>
</dbReference>
<feature type="transmembrane region" description="Helical" evidence="6">
    <location>
        <begin position="701"/>
        <end position="721"/>
    </location>
</feature>
<evidence type="ECO:0000256" key="2">
    <source>
        <dbReference type="ARBA" id="ARBA00022475"/>
    </source>
</evidence>
<evidence type="ECO:0000313" key="9">
    <source>
        <dbReference type="EMBL" id="ATA88274.1"/>
    </source>
</evidence>
<name>A0A250FT79_9FLAO</name>
<keyword evidence="2" id="KW-1003">Cell membrane</keyword>
<evidence type="ECO:0000256" key="6">
    <source>
        <dbReference type="SAM" id="Phobius"/>
    </source>
</evidence>
<dbReference type="Pfam" id="PF02687">
    <property type="entry name" value="FtsX"/>
    <property type="match status" value="2"/>
</dbReference>
<feature type="transmembrane region" description="Helical" evidence="6">
    <location>
        <begin position="733"/>
        <end position="757"/>
    </location>
</feature>
<protein>
    <submittedName>
        <fullName evidence="9">Uncharacterized protein</fullName>
    </submittedName>
</protein>
<feature type="transmembrane region" description="Helical" evidence="6">
    <location>
        <begin position="647"/>
        <end position="670"/>
    </location>
</feature>